<evidence type="ECO:0000259" key="5">
    <source>
        <dbReference type="PROSITE" id="PS51201"/>
    </source>
</evidence>
<dbReference type="SUPFAM" id="SSF51735">
    <property type="entry name" value="NAD(P)-binding Rossmann-fold domains"/>
    <property type="match status" value="2"/>
</dbReference>
<evidence type="ECO:0000256" key="4">
    <source>
        <dbReference type="SAM" id="Phobius"/>
    </source>
</evidence>
<dbReference type="PANTHER" id="PTHR43833:SF5">
    <property type="entry name" value="TRK SYSTEM POTASSIUM UPTAKE PROTEIN TRKA"/>
    <property type="match status" value="1"/>
</dbReference>
<dbReference type="Pfam" id="PF07885">
    <property type="entry name" value="Ion_trans_2"/>
    <property type="match status" value="1"/>
</dbReference>
<dbReference type="InterPro" id="IPR050721">
    <property type="entry name" value="Trk_Ktr_HKT_K-transport"/>
</dbReference>
<reference evidence="6 7" key="1">
    <citation type="submission" date="2019-03" db="EMBL/GenBank/DDBJ databases">
        <title>Genomic Encyclopedia of Type Strains, Phase IV (KMG-IV): sequencing the most valuable type-strain genomes for metagenomic binning, comparative biology and taxonomic classification.</title>
        <authorList>
            <person name="Goeker M."/>
        </authorList>
    </citation>
    <scope>NUCLEOTIDE SEQUENCE [LARGE SCALE GENOMIC DNA]</scope>
    <source>
        <strain evidence="6 7">DSM 16326</strain>
    </source>
</reference>
<keyword evidence="4" id="KW-0812">Transmembrane</keyword>
<comment type="caution">
    <text evidence="6">The sequence shown here is derived from an EMBL/GenBank/DDBJ whole genome shotgun (WGS) entry which is preliminary data.</text>
</comment>
<feature type="transmembrane region" description="Helical" evidence="4">
    <location>
        <begin position="47"/>
        <end position="68"/>
    </location>
</feature>
<gene>
    <name evidence="6" type="ORF">EDC23_1687</name>
</gene>
<dbReference type="SUPFAM" id="SSF81324">
    <property type="entry name" value="Voltage-gated potassium channels"/>
    <property type="match status" value="1"/>
</dbReference>
<evidence type="ECO:0000313" key="7">
    <source>
        <dbReference type="Proteomes" id="UP000294914"/>
    </source>
</evidence>
<comment type="subcellular location">
    <subcellularLocation>
        <location evidence="1">Cell membrane</location>
        <topology evidence="1">Multi-pass membrane protein</topology>
    </subcellularLocation>
</comment>
<evidence type="ECO:0000256" key="1">
    <source>
        <dbReference type="ARBA" id="ARBA00004651"/>
    </source>
</evidence>
<keyword evidence="2" id="KW-0813">Transport</keyword>
<dbReference type="InterPro" id="IPR013099">
    <property type="entry name" value="K_chnl_dom"/>
</dbReference>
<feature type="domain" description="RCK N-terminal" evidence="5">
    <location>
        <begin position="287"/>
        <end position="400"/>
    </location>
</feature>
<keyword evidence="3" id="KW-0406">Ion transport</keyword>
<proteinExistence type="predicted"/>
<dbReference type="Pfam" id="PF02254">
    <property type="entry name" value="TrkA_N"/>
    <property type="match status" value="2"/>
</dbReference>
<dbReference type="RefSeq" id="WP_134083400.1">
    <property type="nucleotide sequence ID" value="NZ_SOQX01000004.1"/>
</dbReference>
<feature type="transmembrane region" description="Helical" evidence="4">
    <location>
        <begin position="12"/>
        <end position="35"/>
    </location>
</feature>
<dbReference type="Gene3D" id="3.40.50.720">
    <property type="entry name" value="NAD(P)-binding Rossmann-like Domain"/>
    <property type="match status" value="2"/>
</dbReference>
<keyword evidence="4" id="KW-0472">Membrane</keyword>
<feature type="transmembrane region" description="Helical" evidence="4">
    <location>
        <begin position="80"/>
        <end position="100"/>
    </location>
</feature>
<evidence type="ECO:0000256" key="2">
    <source>
        <dbReference type="ARBA" id="ARBA00022448"/>
    </source>
</evidence>
<keyword evidence="4" id="KW-1133">Transmembrane helix</keyword>
<protein>
    <submittedName>
        <fullName evidence="6">Trk K+ transport system NAD-binding subunit</fullName>
    </submittedName>
</protein>
<dbReference type="GO" id="GO:0006813">
    <property type="term" value="P:potassium ion transport"/>
    <property type="evidence" value="ECO:0007669"/>
    <property type="project" value="InterPro"/>
</dbReference>
<accession>A0A4R8IJN1</accession>
<keyword evidence="7" id="KW-1185">Reference proteome</keyword>
<dbReference type="InterPro" id="IPR003148">
    <property type="entry name" value="RCK_N"/>
</dbReference>
<dbReference type="Proteomes" id="UP000294914">
    <property type="component" value="Unassembled WGS sequence"/>
</dbReference>
<organism evidence="6 7">
    <name type="scientific">Thiohalophilus thiocyanatoxydans</name>
    <dbReference type="NCBI Taxonomy" id="381308"/>
    <lineage>
        <taxon>Bacteria</taxon>
        <taxon>Pseudomonadati</taxon>
        <taxon>Pseudomonadota</taxon>
        <taxon>Gammaproteobacteria</taxon>
        <taxon>Thiohalomonadales</taxon>
        <taxon>Thiohalophilaceae</taxon>
        <taxon>Thiohalophilus</taxon>
    </lineage>
</organism>
<name>A0A4R8IJN1_9GAMM</name>
<dbReference type="OrthoDB" id="9781411at2"/>
<evidence type="ECO:0000313" key="6">
    <source>
        <dbReference type="EMBL" id="TDY00942.1"/>
    </source>
</evidence>
<sequence>MNNILFVFLRRLHVPLIVLITVYAISVLGFVLIPGVDDQGNPWRMDFFHAFYFVSYMGSTIGFGEIPYEFTGAQRMWTTFTIYATVISWLYAIGYMLTIVQDPALRNLLTEHRFRRGVRRISEPFYLICGYGDTGNFLVRALNEAGIRAVVVEIDQDRINQLELEGYNTYVPGLCADASVPDNLIKAGLQNLDCAGVVALTNQDAVNLKVAITSKLLNPGLRTIARAETHDVEKNIASFGTDHIINPFDTFAGRLALALHSPGMYLLYEWMTSVPHESLREPVFPPSGRWILCGYGRFGKAVHERLKAEGVSSTVIEATPEITGTPSDGVVVGRGTEAETLHEADIQHAVGLVAGTDDDANNLSIVMTARSLNPDLFTVLRQNGRANDVIFNAVQSDLIMQRGNIIARKIFATITNPVLTDFLRLARRHDDDWANQLISRIGGIIGNEAPHVWMLTLDEENAPAVNTALESGETLTVQNIITDPHDFSRTLPLIVLLIKRPGDEAEQEIILPAGQEPLQPGDQLLLCGRFGSQSSVEWLVANLNVLEYVLYGEDRPAGTIWRRWVRRNHAARELQ</sequence>
<evidence type="ECO:0000256" key="3">
    <source>
        <dbReference type="ARBA" id="ARBA00023065"/>
    </source>
</evidence>
<dbReference type="AlphaFoldDB" id="A0A4R8IJN1"/>
<feature type="domain" description="RCK N-terminal" evidence="5">
    <location>
        <begin position="123"/>
        <end position="245"/>
    </location>
</feature>
<dbReference type="InterPro" id="IPR036291">
    <property type="entry name" value="NAD(P)-bd_dom_sf"/>
</dbReference>
<dbReference type="EMBL" id="SOQX01000004">
    <property type="protein sequence ID" value="TDY00942.1"/>
    <property type="molecule type" value="Genomic_DNA"/>
</dbReference>
<dbReference type="GO" id="GO:0005886">
    <property type="term" value="C:plasma membrane"/>
    <property type="evidence" value="ECO:0007669"/>
    <property type="project" value="UniProtKB-SubCell"/>
</dbReference>
<dbReference type="PANTHER" id="PTHR43833">
    <property type="entry name" value="POTASSIUM CHANNEL PROTEIN 2-RELATED-RELATED"/>
    <property type="match status" value="1"/>
</dbReference>
<dbReference type="PROSITE" id="PS51201">
    <property type="entry name" value="RCK_N"/>
    <property type="match status" value="2"/>
</dbReference>